<comment type="caution">
    <text evidence="3">The sequence shown here is derived from an EMBL/GenBank/DDBJ whole genome shotgun (WGS) entry which is preliminary data.</text>
</comment>
<evidence type="ECO:0000256" key="2">
    <source>
        <dbReference type="SAM" id="SignalP"/>
    </source>
</evidence>
<gene>
    <name evidence="3" type="ORF">L210DRAFT_3052461</name>
</gene>
<protein>
    <submittedName>
        <fullName evidence="3">Uncharacterized protein</fullName>
    </submittedName>
</protein>
<evidence type="ECO:0000313" key="4">
    <source>
        <dbReference type="Proteomes" id="UP001194468"/>
    </source>
</evidence>
<feature type="chain" id="PRO_5041986891" evidence="2">
    <location>
        <begin position="17"/>
        <end position="130"/>
    </location>
</feature>
<evidence type="ECO:0000313" key="3">
    <source>
        <dbReference type="EMBL" id="KAF8444898.1"/>
    </source>
</evidence>
<dbReference type="EMBL" id="WHUW01000006">
    <property type="protein sequence ID" value="KAF8444898.1"/>
    <property type="molecule type" value="Genomic_DNA"/>
</dbReference>
<proteinExistence type="predicted"/>
<name>A0AAD4GHZ8_BOLED</name>
<feature type="region of interest" description="Disordered" evidence="1">
    <location>
        <begin position="26"/>
        <end position="45"/>
    </location>
</feature>
<sequence>MTLMLTRILYLRAVQEAWMMAPDDQLGNPVGAEPPTGTTSPPHTKKRAGIRMITEVIDVALTNLKLHDHIGTVPVGAIGARVTLRLSRRNWLQAGNAKSCIHLRLNSEDYLVVEDYVGSSYTKFYPLRDY</sequence>
<reference evidence="3" key="2">
    <citation type="journal article" date="2020" name="Nat. Commun.">
        <title>Large-scale genome sequencing of mycorrhizal fungi provides insights into the early evolution of symbiotic traits.</title>
        <authorList>
            <person name="Miyauchi S."/>
            <person name="Kiss E."/>
            <person name="Kuo A."/>
            <person name="Drula E."/>
            <person name="Kohler A."/>
            <person name="Sanchez-Garcia M."/>
            <person name="Morin E."/>
            <person name="Andreopoulos B."/>
            <person name="Barry K.W."/>
            <person name="Bonito G."/>
            <person name="Buee M."/>
            <person name="Carver A."/>
            <person name="Chen C."/>
            <person name="Cichocki N."/>
            <person name="Clum A."/>
            <person name="Culley D."/>
            <person name="Crous P.W."/>
            <person name="Fauchery L."/>
            <person name="Girlanda M."/>
            <person name="Hayes R.D."/>
            <person name="Keri Z."/>
            <person name="LaButti K."/>
            <person name="Lipzen A."/>
            <person name="Lombard V."/>
            <person name="Magnuson J."/>
            <person name="Maillard F."/>
            <person name="Murat C."/>
            <person name="Nolan M."/>
            <person name="Ohm R.A."/>
            <person name="Pangilinan J."/>
            <person name="Pereira M.F."/>
            <person name="Perotto S."/>
            <person name="Peter M."/>
            <person name="Pfister S."/>
            <person name="Riley R."/>
            <person name="Sitrit Y."/>
            <person name="Stielow J.B."/>
            <person name="Szollosi G."/>
            <person name="Zifcakova L."/>
            <person name="Stursova M."/>
            <person name="Spatafora J.W."/>
            <person name="Tedersoo L."/>
            <person name="Vaario L.M."/>
            <person name="Yamada A."/>
            <person name="Yan M."/>
            <person name="Wang P."/>
            <person name="Xu J."/>
            <person name="Bruns T."/>
            <person name="Baldrian P."/>
            <person name="Vilgalys R."/>
            <person name="Dunand C."/>
            <person name="Henrissat B."/>
            <person name="Grigoriev I.V."/>
            <person name="Hibbett D."/>
            <person name="Nagy L.G."/>
            <person name="Martin F.M."/>
        </authorList>
    </citation>
    <scope>NUCLEOTIDE SEQUENCE</scope>
    <source>
        <strain evidence="3">BED1</strain>
    </source>
</reference>
<organism evidence="3 4">
    <name type="scientific">Boletus edulis BED1</name>
    <dbReference type="NCBI Taxonomy" id="1328754"/>
    <lineage>
        <taxon>Eukaryota</taxon>
        <taxon>Fungi</taxon>
        <taxon>Dikarya</taxon>
        <taxon>Basidiomycota</taxon>
        <taxon>Agaricomycotina</taxon>
        <taxon>Agaricomycetes</taxon>
        <taxon>Agaricomycetidae</taxon>
        <taxon>Boletales</taxon>
        <taxon>Boletineae</taxon>
        <taxon>Boletaceae</taxon>
        <taxon>Boletoideae</taxon>
        <taxon>Boletus</taxon>
    </lineage>
</organism>
<accession>A0AAD4GHZ8</accession>
<reference evidence="3" key="1">
    <citation type="submission" date="2019-10" db="EMBL/GenBank/DDBJ databases">
        <authorList>
            <consortium name="DOE Joint Genome Institute"/>
            <person name="Kuo A."/>
            <person name="Miyauchi S."/>
            <person name="Kiss E."/>
            <person name="Drula E."/>
            <person name="Kohler A."/>
            <person name="Sanchez-Garcia M."/>
            <person name="Andreopoulos B."/>
            <person name="Barry K.W."/>
            <person name="Bonito G."/>
            <person name="Buee M."/>
            <person name="Carver A."/>
            <person name="Chen C."/>
            <person name="Cichocki N."/>
            <person name="Clum A."/>
            <person name="Culley D."/>
            <person name="Crous P.W."/>
            <person name="Fauchery L."/>
            <person name="Girlanda M."/>
            <person name="Hayes R."/>
            <person name="Keri Z."/>
            <person name="LaButti K."/>
            <person name="Lipzen A."/>
            <person name="Lombard V."/>
            <person name="Magnuson J."/>
            <person name="Maillard F."/>
            <person name="Morin E."/>
            <person name="Murat C."/>
            <person name="Nolan M."/>
            <person name="Ohm R."/>
            <person name="Pangilinan J."/>
            <person name="Pereira M."/>
            <person name="Perotto S."/>
            <person name="Peter M."/>
            <person name="Riley R."/>
            <person name="Sitrit Y."/>
            <person name="Stielow B."/>
            <person name="Szollosi G."/>
            <person name="Zifcakova L."/>
            <person name="Stursova M."/>
            <person name="Spatafora J.W."/>
            <person name="Tedersoo L."/>
            <person name="Vaario L.-M."/>
            <person name="Yamada A."/>
            <person name="Yan M."/>
            <person name="Wang P."/>
            <person name="Xu J."/>
            <person name="Bruns T."/>
            <person name="Baldrian P."/>
            <person name="Vilgalys R."/>
            <person name="Henrissat B."/>
            <person name="Grigoriev I.V."/>
            <person name="Hibbett D."/>
            <person name="Nagy L.G."/>
            <person name="Martin F.M."/>
        </authorList>
    </citation>
    <scope>NUCLEOTIDE SEQUENCE</scope>
    <source>
        <strain evidence="3">BED1</strain>
    </source>
</reference>
<dbReference type="Proteomes" id="UP001194468">
    <property type="component" value="Unassembled WGS sequence"/>
</dbReference>
<keyword evidence="2" id="KW-0732">Signal</keyword>
<evidence type="ECO:0000256" key="1">
    <source>
        <dbReference type="SAM" id="MobiDB-lite"/>
    </source>
</evidence>
<keyword evidence="4" id="KW-1185">Reference proteome</keyword>
<dbReference type="AlphaFoldDB" id="A0AAD4GHZ8"/>
<feature type="signal peptide" evidence="2">
    <location>
        <begin position="1"/>
        <end position="16"/>
    </location>
</feature>